<dbReference type="EMBL" id="UIDG01000204">
    <property type="protein sequence ID" value="SUS06443.1"/>
    <property type="molecule type" value="Genomic_DNA"/>
</dbReference>
<evidence type="ECO:0000313" key="3">
    <source>
        <dbReference type="EMBL" id="SUS06443.1"/>
    </source>
</evidence>
<evidence type="ECO:0000259" key="2">
    <source>
        <dbReference type="Pfam" id="PF23639"/>
    </source>
</evidence>
<dbReference type="AlphaFoldDB" id="A0A380TFG9"/>
<gene>
    <name evidence="3" type="ORF">DF3PB_2820005</name>
</gene>
<accession>A0A380TFG9</accession>
<feature type="domain" description="Toprim" evidence="1">
    <location>
        <begin position="257"/>
        <end position="340"/>
    </location>
</feature>
<feature type="domain" description="DUF7146" evidence="2">
    <location>
        <begin position="140"/>
        <end position="222"/>
    </location>
</feature>
<reference evidence="3" key="1">
    <citation type="submission" date="2018-07" db="EMBL/GenBank/DDBJ databases">
        <authorList>
            <person name="Quirk P.G."/>
            <person name="Krulwich T.A."/>
        </authorList>
    </citation>
    <scope>NUCLEOTIDE SEQUENCE</scope>
</reference>
<dbReference type="InterPro" id="IPR055570">
    <property type="entry name" value="DUF7146"/>
</dbReference>
<sequence>MTGDAVRGVRRRDEVFTRNRVPQFGRDRGSPKEDAADQRLVTMPARQLTRTLGGRWHGRYGLARCPGHKDHDPSLSIADGTNGRLLLHCFAGCRYDALIDALLLRGLGEHRAHELATSRAAPVQRIAQRQQHATLSIFHRTVWGQSRSITADTPEGEYLTARGCALPHPDGDLRGHPALEHPCGRVGPALVGLITDVRTNEPINLHRTWIANGGSGAKAFDHLPKEECPPARLLLKDHRKKNGVIRLWPDDWVTLGLGITEGVESALTLARAFTPVWATIDAGNLKDFPYLYPIESLTVGVDHDPAGIAAFEGVKATWLAAGAEVRRVLNPLPGKDLNDWGCAIDAL</sequence>
<evidence type="ECO:0000259" key="1">
    <source>
        <dbReference type="Pfam" id="PF13362"/>
    </source>
</evidence>
<name>A0A380TFG9_9ZZZZ</name>
<protein>
    <submittedName>
        <fullName evidence="3">Uncharacterized protein</fullName>
    </submittedName>
</protein>
<dbReference type="Pfam" id="PF13362">
    <property type="entry name" value="Toprim_3"/>
    <property type="match status" value="1"/>
</dbReference>
<proteinExistence type="predicted"/>
<dbReference type="Pfam" id="PF23639">
    <property type="entry name" value="DUF7146"/>
    <property type="match status" value="1"/>
</dbReference>
<dbReference type="InterPro" id="IPR006171">
    <property type="entry name" value="TOPRIM_dom"/>
</dbReference>
<organism evidence="3">
    <name type="scientific">metagenome</name>
    <dbReference type="NCBI Taxonomy" id="256318"/>
    <lineage>
        <taxon>unclassified sequences</taxon>
        <taxon>metagenomes</taxon>
    </lineage>
</organism>